<dbReference type="InterPro" id="IPR036291">
    <property type="entry name" value="NAD(P)-bd_dom_sf"/>
</dbReference>
<accession>A0A250JBE2</accession>
<dbReference type="InterPro" id="IPR013968">
    <property type="entry name" value="PKS_KR"/>
</dbReference>
<dbReference type="InterPro" id="IPR014030">
    <property type="entry name" value="Ketoacyl_synth_N"/>
</dbReference>
<comment type="function">
    <text evidence="7">Involved in production of the polyketide antibiotic thailandamide.</text>
</comment>
<dbReference type="Pfam" id="PF02801">
    <property type="entry name" value="Ketoacyl-synt_C"/>
    <property type="match status" value="1"/>
</dbReference>
<dbReference type="Gene3D" id="3.90.180.10">
    <property type="entry name" value="Medium-chain alcohol dehydrogenases, catalytic domain"/>
    <property type="match status" value="1"/>
</dbReference>
<dbReference type="EMBL" id="CP022098">
    <property type="protein sequence ID" value="ATB40792.1"/>
    <property type="molecule type" value="Genomic_DNA"/>
</dbReference>
<dbReference type="Gene3D" id="3.40.50.720">
    <property type="entry name" value="NAD(P)-binding Rossmann-like Domain"/>
    <property type="match status" value="3"/>
</dbReference>
<keyword evidence="3" id="KW-0808">Transferase</keyword>
<dbReference type="SMART" id="SM00829">
    <property type="entry name" value="PKS_ER"/>
    <property type="match status" value="1"/>
</dbReference>
<dbReference type="Gene3D" id="3.10.129.110">
    <property type="entry name" value="Polyketide synthase dehydratase"/>
    <property type="match status" value="1"/>
</dbReference>
<dbReference type="InterPro" id="IPR057326">
    <property type="entry name" value="KR_dom"/>
</dbReference>
<dbReference type="Pfam" id="PF00109">
    <property type="entry name" value="ketoacyl-synt"/>
    <property type="match status" value="1"/>
</dbReference>
<dbReference type="PROSITE" id="PS52004">
    <property type="entry name" value="KS3_2"/>
    <property type="match status" value="1"/>
</dbReference>
<protein>
    <submittedName>
        <fullName evidence="13">Polyketide synthase</fullName>
    </submittedName>
</protein>
<sequence>MSKQEKPAEPSALQRAALLVEKMQARLDAVERARTEPIAIIGMGCRFPGGAVDGPSYWKLLRDGVDALREVPGSRWDVPGHYDPTRGVPGKMYGIRGGFLDDVERFDAGFFGIAPREAASLDPQQRLVLEVAWEALENAGVVPDSLVGSKTGVFMGVMSSDYMARLLKDNDATRFDGYTATGNGYSFVPGRLSYVLGLQGPCMPVDTACSSSLVALHLASESLRAGESNLALVGGVNLILSPETTICLCSMQALAGDGRCKTFDAAADGYVRGEGCGVLVLKRLSDAQRDGDSILALLRGSAVNHDGASGGLTVPNGPAQQAVVQRALDNARIAPALVGYVEAHGTGTPLGDPIELRALGTVLGKGRPADRPFFIGSVKTNIGHLEPAAGIAGVIKTILSLQNKEIPPHLHFRTPNPHVEWERIAARVPVERVPWPVHEGRRIAGVSSFGLSGINAHVVLEEAPAPTGTAAPAEDGKPQLVLLSAKSPQALSELAGAWSSFLKSEEGGSLADISYTSTLRRVHHDHRLSLAARSRQELLAQLEAFAAGQSHAGLSSGCRSAGLAQKIVFVFPGQGSQWLGMGRRLYAEDTTFREVIDRCDEAMRRHVDWSLRELLKAPEQQPRWNDIDVIQPTLFAMQVALAAVWRSFGLEPHAVVGHSMGEVAAAHVAGALSLEDAARIICERSRLLRRVSGQGAMAVVELSREQAEVEIRGLEERIAIAVSNGPKSTVLSGEPAALKEVLERLQEREVFCRWVKVDVASHSPQMDPLRPELLERMAAIRPTASTVPLYSTVTGAPIDGRELGAPYWVRNLRQPVLFADAVQRLIQEGNVLFVELSPHPILVPFVDAMLREGDKSGRGLVVPSLLRDQEEWQSLLSSLGALATRMDRVDWSRLHPHQRRRVALPTYPWQRERHWLELEPTASRGRLPGARAGGHPLLGASFTTSVREETRFWESALSANEPSYLADHRVSGAVVVPGAAYLEMALSAAREVSGQPAHELVDIAFKEGLLLPEGRARTVQMALSDEGGGSLSFQLSSQKTSTEANVPAGWMAHAVGRIRPLQAGQSEWASEPLEAIRERCPEVLAQAAHYEELARRGVAYGPAFQGVQQVWRGRAEALGHVRLSESLAARASAYRIHPALLDACFQLVAAAVPQEDLTPDSGPAVPVALACLRLHEQPGPEVFCHVRTRAREGARSGVYEFDLVLRDASGRLVAEALGLRIQQLEAPAAAGKDLFFSPEWRHQPTVSPAPPEANGRWLLVADGGELADAVESLLRARHGEVFRVDLAGAGQGRRVVDAASPQAFDGVLAEAFGAGAAARGVIHLAGLGAREVEPLMGCGGVLHLVQALSRASLTSPPRLWLVTRGVHHGSASGSASDVVQAPLWGLGRTLAHEHPELKCTRVDVSTAMGPGHAGAALVRELLVADAEEEISLRADGRHVGRIARGTPGGAPDEAVVPVGGRPFRLEHDARGGLALRASARRPPGPGEIELEVASLGASGEGAGPERWEGGVVGCRGRVVARGEGVEDVAVGEERIALVTSGLGSHVLVPAACTAPCKLSSSHGEAAVLAATVLPAWYALFHLGRLEKGGRVLILGAASGLGRAAVKLARRVGAEVFATATTAGQRAPLRELGVEQVLDPGEASFTHRLLDMTGARGVELAVIAPGAVELERSLSVLSEGARVLDLRASGAPARAGDANVAWCVVDVPELVRRKPGRFAHLWREVRDTVEAGGLPPPVVRSVFASPSEGGAVDALTLALNDPEARVVVPAAEARRLRSDGTYLVTGGLGGLGLAVAKWMAEQGAGHLVLVGRDTSLTPEQREAVAALEATGARVRVAGADVSDRAQLARVLSEIAEGGPPLRGVLHAAGVLDDGVLAQQTVERFRRVMAPKVLGGWNLHVLTREAPLDFFVLYSSAASLFGAPGQGNYVAANAFLDALAHHRRALGLPGLSINWGPFSEVGLAAAQANRGARLAQRGSDSLTPAEGNALLGRLLDGGVTQMAVMPLELRKWVEFYPRARSSPWLSELVPAGPGAEPGGARDVALLETLRTATRQEARETLERFVREQLARVLRLGSARIDPEAPLQGFGLDSLMGLELRNRLESGLGLSLPVSLIWKHPTLAALCEHLLGEVMDRTLAETLARAGEGAGPVADETAADDNEVLVL</sequence>
<dbReference type="InterPro" id="IPR011032">
    <property type="entry name" value="GroES-like_sf"/>
</dbReference>
<proteinExistence type="predicted"/>
<dbReference type="InterPro" id="IPR049552">
    <property type="entry name" value="PKS_DH_N"/>
</dbReference>
<dbReference type="PROSITE" id="PS52019">
    <property type="entry name" value="PKS_MFAS_DH"/>
    <property type="match status" value="1"/>
</dbReference>
<dbReference type="InterPro" id="IPR036736">
    <property type="entry name" value="ACP-like_sf"/>
</dbReference>
<keyword evidence="4" id="KW-0521">NADP</keyword>
<evidence type="ECO:0000259" key="12">
    <source>
        <dbReference type="PROSITE" id="PS52019"/>
    </source>
</evidence>
<evidence type="ECO:0000259" key="11">
    <source>
        <dbReference type="PROSITE" id="PS52004"/>
    </source>
</evidence>
<dbReference type="KEGG" id="cfus:CYFUS_006248"/>
<feature type="domain" description="Carrier" evidence="10">
    <location>
        <begin position="2054"/>
        <end position="2131"/>
    </location>
</feature>
<dbReference type="Pfam" id="PF22621">
    <property type="entry name" value="CurL-like_PKS_C"/>
    <property type="match status" value="1"/>
</dbReference>
<feature type="coiled-coil region" evidence="9">
    <location>
        <begin position="697"/>
        <end position="724"/>
    </location>
</feature>
<dbReference type="InterPro" id="IPR001227">
    <property type="entry name" value="Ac_transferase_dom_sf"/>
</dbReference>
<feature type="domain" description="Ketosynthase family 3 (KS3)" evidence="11">
    <location>
        <begin position="35"/>
        <end position="462"/>
    </location>
</feature>
<dbReference type="SUPFAM" id="SSF47336">
    <property type="entry name" value="ACP-like"/>
    <property type="match status" value="1"/>
</dbReference>
<dbReference type="PROSITE" id="PS00606">
    <property type="entry name" value="KS3_1"/>
    <property type="match status" value="1"/>
</dbReference>
<dbReference type="InterPro" id="IPR006162">
    <property type="entry name" value="Ppantetheine_attach_site"/>
</dbReference>
<dbReference type="InterPro" id="IPR013149">
    <property type="entry name" value="ADH-like_C"/>
</dbReference>
<dbReference type="GO" id="GO:0031177">
    <property type="term" value="F:phosphopantetheine binding"/>
    <property type="evidence" value="ECO:0007669"/>
    <property type="project" value="InterPro"/>
</dbReference>
<dbReference type="Pfam" id="PF14765">
    <property type="entry name" value="PS-DH"/>
    <property type="match status" value="1"/>
</dbReference>
<dbReference type="InterPro" id="IPR018201">
    <property type="entry name" value="Ketoacyl_synth_AS"/>
</dbReference>
<keyword evidence="5" id="KW-0511">Multifunctional enzyme</keyword>
<dbReference type="SUPFAM" id="SSF52151">
    <property type="entry name" value="FabD/lysophospholipase-like"/>
    <property type="match status" value="1"/>
</dbReference>
<dbReference type="SMART" id="SM00826">
    <property type="entry name" value="PKS_DH"/>
    <property type="match status" value="1"/>
</dbReference>
<dbReference type="SUPFAM" id="SSF50129">
    <property type="entry name" value="GroES-like"/>
    <property type="match status" value="1"/>
</dbReference>
<dbReference type="PANTHER" id="PTHR43775:SF37">
    <property type="entry name" value="SI:DKEY-61P9.11"/>
    <property type="match status" value="1"/>
</dbReference>
<dbReference type="SUPFAM" id="SSF51735">
    <property type="entry name" value="NAD(P)-binding Rossmann-fold domains"/>
    <property type="match status" value="3"/>
</dbReference>
<dbReference type="SMART" id="SM00822">
    <property type="entry name" value="PKS_KR"/>
    <property type="match status" value="1"/>
</dbReference>
<dbReference type="RefSeq" id="WP_095988601.1">
    <property type="nucleotide sequence ID" value="NZ_CP022098.1"/>
</dbReference>
<evidence type="ECO:0000256" key="6">
    <source>
        <dbReference type="ARBA" id="ARBA00023315"/>
    </source>
</evidence>
<feature type="region of interest" description="N-terminal hotdog fold" evidence="8">
    <location>
        <begin position="935"/>
        <end position="1065"/>
    </location>
</feature>
<name>A0A250JBE2_9BACT</name>
<dbReference type="SMART" id="SM01294">
    <property type="entry name" value="PKS_PP_betabranch"/>
    <property type="match status" value="1"/>
</dbReference>
<evidence type="ECO:0000256" key="3">
    <source>
        <dbReference type="ARBA" id="ARBA00022679"/>
    </source>
</evidence>
<dbReference type="Proteomes" id="UP000217257">
    <property type="component" value="Chromosome"/>
</dbReference>
<gene>
    <name evidence="13" type="ORF">CYFUS_006248</name>
</gene>
<dbReference type="CDD" id="cd05195">
    <property type="entry name" value="enoyl_red"/>
    <property type="match status" value="1"/>
</dbReference>
<dbReference type="Gene3D" id="3.30.70.3290">
    <property type="match status" value="1"/>
</dbReference>
<dbReference type="PROSITE" id="PS00012">
    <property type="entry name" value="PHOSPHOPANTETHEINE"/>
    <property type="match status" value="1"/>
</dbReference>
<dbReference type="InterPro" id="IPR049551">
    <property type="entry name" value="PKS_DH_C"/>
</dbReference>
<dbReference type="SMART" id="SM00827">
    <property type="entry name" value="PKS_AT"/>
    <property type="match status" value="1"/>
</dbReference>
<evidence type="ECO:0000256" key="9">
    <source>
        <dbReference type="SAM" id="Coils"/>
    </source>
</evidence>
<dbReference type="PROSITE" id="PS50075">
    <property type="entry name" value="CARRIER"/>
    <property type="match status" value="1"/>
</dbReference>
<keyword evidence="9" id="KW-0175">Coiled coil</keyword>
<dbReference type="SMART" id="SM00825">
    <property type="entry name" value="PKS_KS"/>
    <property type="match status" value="1"/>
</dbReference>
<dbReference type="Gene3D" id="3.40.366.10">
    <property type="entry name" value="Malonyl-Coenzyme A Acyl Carrier Protein, domain 2"/>
    <property type="match status" value="1"/>
</dbReference>
<dbReference type="InterPro" id="IPR050091">
    <property type="entry name" value="PKS_NRPS_Biosynth_Enz"/>
</dbReference>
<dbReference type="Pfam" id="PF00550">
    <property type="entry name" value="PP-binding"/>
    <property type="match status" value="1"/>
</dbReference>
<dbReference type="InterPro" id="IPR016039">
    <property type="entry name" value="Thiolase-like"/>
</dbReference>
<evidence type="ECO:0000256" key="8">
    <source>
        <dbReference type="PROSITE-ProRule" id="PRU01363"/>
    </source>
</evidence>
<dbReference type="GO" id="GO:0004312">
    <property type="term" value="F:fatty acid synthase activity"/>
    <property type="evidence" value="ECO:0007669"/>
    <property type="project" value="TreeGrafter"/>
</dbReference>
<dbReference type="InterPro" id="IPR020841">
    <property type="entry name" value="PKS_Beta-ketoAc_synthase_dom"/>
</dbReference>
<dbReference type="Pfam" id="PF08659">
    <property type="entry name" value="KR"/>
    <property type="match status" value="1"/>
</dbReference>
<feature type="active site" description="Proton acceptor; for dehydratase activity" evidence="8">
    <location>
        <position position="968"/>
    </location>
</feature>
<dbReference type="CDD" id="cd08955">
    <property type="entry name" value="KR_2_FAS_SDR_x"/>
    <property type="match status" value="1"/>
</dbReference>
<dbReference type="InterPro" id="IPR016035">
    <property type="entry name" value="Acyl_Trfase/lysoPLipase"/>
</dbReference>
<dbReference type="InterPro" id="IPR049900">
    <property type="entry name" value="PKS_mFAS_DH"/>
</dbReference>
<dbReference type="InterPro" id="IPR014043">
    <property type="entry name" value="Acyl_transferase_dom"/>
</dbReference>
<dbReference type="InterPro" id="IPR020807">
    <property type="entry name" value="PKS_DH"/>
</dbReference>
<dbReference type="GO" id="GO:0016491">
    <property type="term" value="F:oxidoreductase activity"/>
    <property type="evidence" value="ECO:0007669"/>
    <property type="project" value="InterPro"/>
</dbReference>
<reference evidence="13 14" key="1">
    <citation type="submission" date="2017-06" db="EMBL/GenBank/DDBJ databases">
        <title>Sequencing and comparative analysis of myxobacterial genomes.</title>
        <authorList>
            <person name="Rupp O."/>
            <person name="Goesmann A."/>
            <person name="Sogaard-Andersen L."/>
        </authorList>
    </citation>
    <scope>NUCLEOTIDE SEQUENCE [LARGE SCALE GENOMIC DNA]</scope>
    <source>
        <strain evidence="13 14">DSM 52655</strain>
    </source>
</reference>
<dbReference type="SMART" id="SM00823">
    <property type="entry name" value="PKS_PP"/>
    <property type="match status" value="1"/>
</dbReference>
<dbReference type="Gene3D" id="1.10.1200.10">
    <property type="entry name" value="ACP-like"/>
    <property type="match status" value="1"/>
</dbReference>
<evidence type="ECO:0000256" key="7">
    <source>
        <dbReference type="ARBA" id="ARBA00054155"/>
    </source>
</evidence>
<dbReference type="Gene3D" id="3.40.47.10">
    <property type="match status" value="1"/>
</dbReference>
<dbReference type="InterPro" id="IPR016036">
    <property type="entry name" value="Malonyl_transacylase_ACP-bd"/>
</dbReference>
<keyword evidence="2" id="KW-0597">Phosphoprotein</keyword>
<feature type="domain" description="PKS/mFAS DH" evidence="12">
    <location>
        <begin position="935"/>
        <end position="1230"/>
    </location>
</feature>
<dbReference type="CDD" id="cd00833">
    <property type="entry name" value="PKS"/>
    <property type="match status" value="1"/>
</dbReference>
<feature type="active site" description="Proton donor; for dehydratase activity" evidence="8">
    <location>
        <position position="1142"/>
    </location>
</feature>
<dbReference type="InterPro" id="IPR014031">
    <property type="entry name" value="Ketoacyl_synth_C"/>
</dbReference>
<dbReference type="FunFam" id="3.40.366.10:FF:000002">
    <property type="entry name" value="Probable polyketide synthase 2"/>
    <property type="match status" value="1"/>
</dbReference>
<feature type="region of interest" description="C-terminal hotdog fold" evidence="8">
    <location>
        <begin position="1081"/>
        <end position="1230"/>
    </location>
</feature>
<dbReference type="Pfam" id="PF00107">
    <property type="entry name" value="ADH_zinc_N"/>
    <property type="match status" value="1"/>
</dbReference>
<dbReference type="InterPro" id="IPR042104">
    <property type="entry name" value="PKS_dehydratase_sf"/>
</dbReference>
<dbReference type="Pfam" id="PF21089">
    <property type="entry name" value="PKS_DH_N"/>
    <property type="match status" value="1"/>
</dbReference>
<keyword evidence="6" id="KW-0012">Acyltransferase</keyword>
<evidence type="ECO:0000259" key="10">
    <source>
        <dbReference type="PROSITE" id="PS50075"/>
    </source>
</evidence>
<dbReference type="FunFam" id="3.40.47.10:FF:000019">
    <property type="entry name" value="Polyketide synthase type I"/>
    <property type="match status" value="1"/>
</dbReference>
<dbReference type="SUPFAM" id="SSF55048">
    <property type="entry name" value="Probable ACP-binding domain of malonyl-CoA ACP transacylase"/>
    <property type="match status" value="1"/>
</dbReference>
<dbReference type="InterPro" id="IPR020843">
    <property type="entry name" value="ER"/>
</dbReference>
<evidence type="ECO:0000313" key="13">
    <source>
        <dbReference type="EMBL" id="ATB40792.1"/>
    </source>
</evidence>
<dbReference type="SUPFAM" id="SSF53901">
    <property type="entry name" value="Thiolase-like"/>
    <property type="match status" value="1"/>
</dbReference>
<evidence type="ECO:0000256" key="5">
    <source>
        <dbReference type="ARBA" id="ARBA00023268"/>
    </source>
</evidence>
<organism evidence="13 14">
    <name type="scientific">Cystobacter fuscus</name>
    <dbReference type="NCBI Taxonomy" id="43"/>
    <lineage>
        <taxon>Bacteria</taxon>
        <taxon>Pseudomonadati</taxon>
        <taxon>Myxococcota</taxon>
        <taxon>Myxococcia</taxon>
        <taxon>Myxococcales</taxon>
        <taxon>Cystobacterineae</taxon>
        <taxon>Archangiaceae</taxon>
        <taxon>Cystobacter</taxon>
    </lineage>
</organism>
<dbReference type="Pfam" id="PF00698">
    <property type="entry name" value="Acyl_transf_1"/>
    <property type="match status" value="1"/>
</dbReference>
<dbReference type="InterPro" id="IPR009081">
    <property type="entry name" value="PP-bd_ACP"/>
</dbReference>
<evidence type="ECO:0000256" key="1">
    <source>
        <dbReference type="ARBA" id="ARBA00022450"/>
    </source>
</evidence>
<dbReference type="GO" id="GO:0004315">
    <property type="term" value="F:3-oxoacyl-[acyl-carrier-protein] synthase activity"/>
    <property type="evidence" value="ECO:0007669"/>
    <property type="project" value="InterPro"/>
</dbReference>
<evidence type="ECO:0000256" key="2">
    <source>
        <dbReference type="ARBA" id="ARBA00022553"/>
    </source>
</evidence>
<evidence type="ECO:0000313" key="14">
    <source>
        <dbReference type="Proteomes" id="UP000217257"/>
    </source>
</evidence>
<dbReference type="PANTHER" id="PTHR43775">
    <property type="entry name" value="FATTY ACID SYNTHASE"/>
    <property type="match status" value="1"/>
</dbReference>
<evidence type="ECO:0000256" key="4">
    <source>
        <dbReference type="ARBA" id="ARBA00022857"/>
    </source>
</evidence>
<keyword evidence="1" id="KW-0596">Phosphopantetheine</keyword>
<dbReference type="GO" id="GO:0006633">
    <property type="term" value="P:fatty acid biosynthetic process"/>
    <property type="evidence" value="ECO:0007669"/>
    <property type="project" value="InterPro"/>
</dbReference>
<dbReference type="InterPro" id="IPR020806">
    <property type="entry name" value="PKS_PP-bd"/>
</dbReference>